<dbReference type="PROSITE" id="PS00139">
    <property type="entry name" value="THIOL_PROTEASE_CYS"/>
    <property type="match status" value="1"/>
</dbReference>
<keyword evidence="4" id="KW-0788">Thiol protease</keyword>
<dbReference type="InterPro" id="IPR013128">
    <property type="entry name" value="Peptidase_C1A"/>
</dbReference>
<dbReference type="GO" id="GO:0006508">
    <property type="term" value="P:proteolysis"/>
    <property type="evidence" value="ECO:0007669"/>
    <property type="project" value="UniProtKB-KW"/>
</dbReference>
<evidence type="ECO:0000256" key="4">
    <source>
        <dbReference type="ARBA" id="ARBA00022807"/>
    </source>
</evidence>
<evidence type="ECO:0000256" key="2">
    <source>
        <dbReference type="ARBA" id="ARBA00022670"/>
    </source>
</evidence>
<reference evidence="10 11" key="1">
    <citation type="submission" date="2019-08" db="EMBL/GenBank/DDBJ databases">
        <title>A chromosome-level genome assembly, high-density linkage maps, and genome scans reveal the genomic architecture of hybrid incompatibilities underlying speciation via character displacement in darters (Percidae: Etheostominae).</title>
        <authorList>
            <person name="Moran R.L."/>
            <person name="Catchen J.M."/>
            <person name="Fuller R.C."/>
        </authorList>
    </citation>
    <scope>NUCLEOTIDE SEQUENCE [LARGE SCALE GENOMIC DNA]</scope>
    <source>
        <strain evidence="10">EspeVRDwgs_2016</strain>
        <tissue evidence="10">Muscle</tissue>
    </source>
</reference>
<gene>
    <name evidence="10" type="ORF">FQN60_017954</name>
</gene>
<dbReference type="Pfam" id="PF00112">
    <property type="entry name" value="Peptidase_C1"/>
    <property type="match status" value="2"/>
</dbReference>
<evidence type="ECO:0000256" key="7">
    <source>
        <dbReference type="SAM" id="SignalP"/>
    </source>
</evidence>
<keyword evidence="3" id="KW-0378">Hydrolase</keyword>
<dbReference type="SUPFAM" id="SSF54001">
    <property type="entry name" value="Cysteine proteinases"/>
    <property type="match status" value="1"/>
</dbReference>
<feature type="signal peptide" evidence="7">
    <location>
        <begin position="1"/>
        <end position="16"/>
    </location>
</feature>
<dbReference type="SMART" id="SM00848">
    <property type="entry name" value="Inhibitor_I29"/>
    <property type="match status" value="1"/>
</dbReference>
<keyword evidence="11" id="KW-1185">Reference proteome</keyword>
<organism evidence="10 11">
    <name type="scientific">Etheostoma spectabile</name>
    <name type="common">orangethroat darter</name>
    <dbReference type="NCBI Taxonomy" id="54343"/>
    <lineage>
        <taxon>Eukaryota</taxon>
        <taxon>Metazoa</taxon>
        <taxon>Chordata</taxon>
        <taxon>Craniata</taxon>
        <taxon>Vertebrata</taxon>
        <taxon>Euteleostomi</taxon>
        <taxon>Actinopterygii</taxon>
        <taxon>Neopterygii</taxon>
        <taxon>Teleostei</taxon>
        <taxon>Neoteleostei</taxon>
        <taxon>Acanthomorphata</taxon>
        <taxon>Eupercaria</taxon>
        <taxon>Perciformes</taxon>
        <taxon>Percoidei</taxon>
        <taxon>Percidae</taxon>
        <taxon>Etheostomatinae</taxon>
        <taxon>Etheostoma</taxon>
    </lineage>
</organism>
<evidence type="ECO:0008006" key="12">
    <source>
        <dbReference type="Google" id="ProtNLM"/>
    </source>
</evidence>
<dbReference type="FunFam" id="3.90.70.10:FF:000332">
    <property type="entry name" value="Cathepsin L1"/>
    <property type="match status" value="1"/>
</dbReference>
<feature type="domain" description="Cathepsin propeptide inhibitor" evidence="9">
    <location>
        <begin position="28"/>
        <end position="90"/>
    </location>
</feature>
<feature type="chain" id="PRO_5023924027" description="Cathepsin La" evidence="7">
    <location>
        <begin position="17"/>
        <end position="324"/>
    </location>
</feature>
<keyword evidence="6" id="KW-1015">Disulfide bond</keyword>
<dbReference type="Gene3D" id="3.90.70.10">
    <property type="entry name" value="Cysteine proteinases"/>
    <property type="match status" value="1"/>
</dbReference>
<protein>
    <recommendedName>
        <fullName evidence="12">Cathepsin La</fullName>
    </recommendedName>
</protein>
<evidence type="ECO:0000256" key="1">
    <source>
        <dbReference type="ARBA" id="ARBA00008455"/>
    </source>
</evidence>
<dbReference type="CDD" id="cd02248">
    <property type="entry name" value="Peptidase_C1A"/>
    <property type="match status" value="1"/>
</dbReference>
<feature type="domain" description="Peptidase C1A papain C-terminal" evidence="8">
    <location>
        <begin position="117"/>
        <end position="251"/>
    </location>
</feature>
<accession>A0A5J5DGX1</accession>
<dbReference type="PANTHER" id="PTHR12411">
    <property type="entry name" value="CYSTEINE PROTEASE FAMILY C1-RELATED"/>
    <property type="match status" value="1"/>
</dbReference>
<dbReference type="InterPro" id="IPR013201">
    <property type="entry name" value="Prot_inhib_I29"/>
</dbReference>
<evidence type="ECO:0000313" key="11">
    <source>
        <dbReference type="Proteomes" id="UP000327493"/>
    </source>
</evidence>
<dbReference type="AlphaFoldDB" id="A0A5J5DGX1"/>
<keyword evidence="5" id="KW-0865">Zymogen</keyword>
<comment type="similarity">
    <text evidence="1">Belongs to the peptidase C1 family.</text>
</comment>
<dbReference type="InterPro" id="IPR038765">
    <property type="entry name" value="Papain-like_cys_pep_sf"/>
</dbReference>
<evidence type="ECO:0000256" key="6">
    <source>
        <dbReference type="ARBA" id="ARBA00023157"/>
    </source>
</evidence>
<keyword evidence="7" id="KW-0732">Signal</keyword>
<evidence type="ECO:0000259" key="9">
    <source>
        <dbReference type="SMART" id="SM00848"/>
    </source>
</evidence>
<keyword evidence="2" id="KW-0645">Protease</keyword>
<dbReference type="Proteomes" id="UP000327493">
    <property type="component" value="Chromosome 5"/>
</dbReference>
<dbReference type="InterPro" id="IPR000668">
    <property type="entry name" value="Peptidase_C1A_C"/>
</dbReference>
<name>A0A5J5DGX1_9PERO</name>
<evidence type="ECO:0000256" key="5">
    <source>
        <dbReference type="ARBA" id="ARBA00023145"/>
    </source>
</evidence>
<dbReference type="SMART" id="SM00645">
    <property type="entry name" value="Pept_C1"/>
    <property type="match status" value="1"/>
</dbReference>
<dbReference type="EMBL" id="VOFY01000005">
    <property type="protein sequence ID" value="KAA8592499.1"/>
    <property type="molecule type" value="Genomic_DNA"/>
</dbReference>
<comment type="caution">
    <text evidence="10">The sequence shown here is derived from an EMBL/GenBank/DDBJ whole genome shotgun (WGS) entry which is preliminary data.</text>
</comment>
<evidence type="ECO:0000256" key="3">
    <source>
        <dbReference type="ARBA" id="ARBA00022801"/>
    </source>
</evidence>
<dbReference type="InterPro" id="IPR000169">
    <property type="entry name" value="Pept_cys_AS"/>
</dbReference>
<sequence length="324" mass="36878">MLPLAVLVVCLGAAFSAPNLDRQLDDHWDLWKSWHSKKYHEKEEGWRRMVWEKNLKKIEMHNLEHSMGSHTYRLGMNHFGDMVRPTHEEFRQLMNGYKHKARKFRGSLFMEPNFLEAPRSVDWREKGYVTPVKDQGQCGSCWAFSTTGALEGQQFRKTGKLVSLSEQNLVDCSRPEGNEGCNGGLMDQAFQYVKDNQGLDSEDSYPYLGTVRVFYGRRGNWSEKWGEKGYIYMAKDKKNHCGIATAASQVLVDVVRGAGHEGNPLVERFRLNVQYPLRAGGGEASRLLNEESDGVALGLRRSGPNFKFENHFAFATCEVPSSQS</sequence>
<dbReference type="InterPro" id="IPR039417">
    <property type="entry name" value="Peptidase_C1A_papain-like"/>
</dbReference>
<evidence type="ECO:0000313" key="10">
    <source>
        <dbReference type="EMBL" id="KAA8592499.1"/>
    </source>
</evidence>
<proteinExistence type="inferred from homology"/>
<evidence type="ECO:0000259" key="8">
    <source>
        <dbReference type="SMART" id="SM00645"/>
    </source>
</evidence>
<dbReference type="GO" id="GO:0008234">
    <property type="term" value="F:cysteine-type peptidase activity"/>
    <property type="evidence" value="ECO:0007669"/>
    <property type="project" value="UniProtKB-KW"/>
</dbReference>
<dbReference type="Gene3D" id="2.40.50.170">
    <property type="entry name" value="Cysteine proteinases. Chain C"/>
    <property type="match status" value="1"/>
</dbReference>
<dbReference type="Pfam" id="PF08246">
    <property type="entry name" value="Inhibitor_I29"/>
    <property type="match status" value="1"/>
</dbReference>